<reference evidence="2 3" key="1">
    <citation type="submission" date="2020-05" db="EMBL/GenBank/DDBJ databases">
        <title>Identification and distribution of gene clusters putatively required for synthesis of sphingolipid metabolism inhibitors in phylogenetically diverse species of the filamentous fungus Fusarium.</title>
        <authorList>
            <person name="Kim H.-S."/>
            <person name="Busman M."/>
            <person name="Brown D.W."/>
            <person name="Divon H."/>
            <person name="Uhlig S."/>
            <person name="Proctor R.H."/>
        </authorList>
    </citation>
    <scope>NUCLEOTIDE SEQUENCE [LARGE SCALE GENOMIC DNA]</scope>
    <source>
        <strain evidence="2 3">NRRL 53147</strain>
    </source>
</reference>
<protein>
    <submittedName>
        <fullName evidence="2">Uncharacterized protein</fullName>
    </submittedName>
</protein>
<feature type="chain" id="PRO_5034287635" evidence="1">
    <location>
        <begin position="20"/>
        <end position="275"/>
    </location>
</feature>
<accession>A0A8H5N3M6</accession>
<dbReference type="EMBL" id="JAAOAM010000072">
    <property type="protein sequence ID" value="KAF5551302.1"/>
    <property type="molecule type" value="Genomic_DNA"/>
</dbReference>
<sequence>MDRFTRLFMMVKSLKLTAAHYFMASLGKSGYASEGQYLTLDCPLSSAAIGAVFSETTVDRCRCRCSPAGCTPLAKLLEGISWWNELPCTSEQDFPRTTERLINALFSAHWGRTNDFHWIYAAIIRYHTFVRLGLRHVCCSIVRNPSGPLPEEELHEIEEEDSFLLGLFESLLIEFEGGYCHEVSLAEFFEWMRMKWDPRMVEVREELAAQKLTDKQLRDAELVGVVWEAYGPQPIGESSERCDVREHDLWDAMDQLDLIATDPERPTKENLQTYD</sequence>
<evidence type="ECO:0000313" key="2">
    <source>
        <dbReference type="EMBL" id="KAF5551302.1"/>
    </source>
</evidence>
<name>A0A8H5N3M6_9HYPO</name>
<keyword evidence="3" id="KW-1185">Reference proteome</keyword>
<proteinExistence type="predicted"/>
<gene>
    <name evidence="2" type="ORF">FMEXI_3420</name>
</gene>
<evidence type="ECO:0000313" key="3">
    <source>
        <dbReference type="Proteomes" id="UP000522262"/>
    </source>
</evidence>
<organism evidence="2 3">
    <name type="scientific">Fusarium mexicanum</name>
    <dbReference type="NCBI Taxonomy" id="751941"/>
    <lineage>
        <taxon>Eukaryota</taxon>
        <taxon>Fungi</taxon>
        <taxon>Dikarya</taxon>
        <taxon>Ascomycota</taxon>
        <taxon>Pezizomycotina</taxon>
        <taxon>Sordariomycetes</taxon>
        <taxon>Hypocreomycetidae</taxon>
        <taxon>Hypocreales</taxon>
        <taxon>Nectriaceae</taxon>
        <taxon>Fusarium</taxon>
        <taxon>Fusarium fujikuroi species complex</taxon>
    </lineage>
</organism>
<keyword evidence="1" id="KW-0732">Signal</keyword>
<dbReference type="Proteomes" id="UP000522262">
    <property type="component" value="Unassembled WGS sequence"/>
</dbReference>
<feature type="signal peptide" evidence="1">
    <location>
        <begin position="1"/>
        <end position="19"/>
    </location>
</feature>
<comment type="caution">
    <text evidence="2">The sequence shown here is derived from an EMBL/GenBank/DDBJ whole genome shotgun (WGS) entry which is preliminary data.</text>
</comment>
<dbReference type="AlphaFoldDB" id="A0A8H5N3M6"/>
<evidence type="ECO:0000256" key="1">
    <source>
        <dbReference type="SAM" id="SignalP"/>
    </source>
</evidence>